<sequence>MSKLTFSLLFCLLICSQISVAQKNEIDKRLKGLDTLVARVMKDWHVAGLAVAVVEKDKVIYLKGFGYRDYENKLPVTPNTVFSIASCTKAMTAGLIGILAEENKIDINRPVRNYFPALEFYNEQLSSYVTIKDMLAHRTGLPRHDWLTHSKQDIPIDSIVYRIRFLEPSAGFREKFQYCNLMYTALGGFVQKVTGKSWEQSMKEKILDPLGMRNTTCLISDLKNAVEYSKGYTVRNDTIIPGKMSNSGANPAGSINSSVNDMAQWLIALIHEGKYRDKQVIPARFIREATSPQVSNPSRPRPGLPAYPDIYFGDYGYGWNLCSYRGHYLATHGGDLPLFSSTTALYPTDSIGIVVLVNKFDATISEIIRDYIADKLLTLPFKDWNKELLALYQRNNSGNKPAPAPEITVVPLSHPLTDYTGIYIHPAYGKVQVTLSNDTLRAAHNDEPILFRHYNYDIFRAGVPGGRLRFQMNKEGRIISMAAALEPEVKDIVFVKSNY</sequence>
<dbReference type="InterPro" id="IPR012338">
    <property type="entry name" value="Beta-lactam/transpept-like"/>
</dbReference>
<dbReference type="Proteomes" id="UP000279089">
    <property type="component" value="Unassembled WGS sequence"/>
</dbReference>
<dbReference type="Pfam" id="PF11954">
    <property type="entry name" value="DUF3471"/>
    <property type="match status" value="1"/>
</dbReference>
<feature type="chain" id="PRO_5018312548" evidence="1">
    <location>
        <begin position="22"/>
        <end position="499"/>
    </location>
</feature>
<dbReference type="GO" id="GO:0016787">
    <property type="term" value="F:hydrolase activity"/>
    <property type="evidence" value="ECO:0007669"/>
    <property type="project" value="UniProtKB-KW"/>
</dbReference>
<feature type="domain" description="Peptidase S12 Pab87-related C-terminal" evidence="3">
    <location>
        <begin position="413"/>
        <end position="492"/>
    </location>
</feature>
<dbReference type="SUPFAM" id="SSF56601">
    <property type="entry name" value="beta-lactamase/transpeptidase-like"/>
    <property type="match status" value="1"/>
</dbReference>
<dbReference type="EMBL" id="RMBX01000014">
    <property type="protein sequence ID" value="RPD38745.1"/>
    <property type="molecule type" value="Genomic_DNA"/>
</dbReference>
<feature type="signal peptide" evidence="1">
    <location>
        <begin position="1"/>
        <end position="21"/>
    </location>
</feature>
<comment type="caution">
    <text evidence="4">The sequence shown here is derived from an EMBL/GenBank/DDBJ whole genome shotgun (WGS) entry which is preliminary data.</text>
</comment>
<evidence type="ECO:0000313" key="5">
    <source>
        <dbReference type="Proteomes" id="UP000279089"/>
    </source>
</evidence>
<dbReference type="InterPro" id="IPR050491">
    <property type="entry name" value="AmpC-like"/>
</dbReference>
<reference evidence="5" key="1">
    <citation type="submission" date="2018-11" db="EMBL/GenBank/DDBJ databases">
        <title>Chitinophaga lutea sp.nov., isolate from arsenic contaminated soil.</title>
        <authorList>
            <person name="Zong Y."/>
        </authorList>
    </citation>
    <scope>NUCLEOTIDE SEQUENCE [LARGE SCALE GENOMIC DNA]</scope>
    <source>
        <strain evidence="5">YLT18</strain>
    </source>
</reference>
<dbReference type="InterPro" id="IPR001466">
    <property type="entry name" value="Beta-lactam-related"/>
</dbReference>
<name>A0A3N4M6J2_9BACT</name>
<dbReference type="PANTHER" id="PTHR46825">
    <property type="entry name" value="D-ALANYL-D-ALANINE-CARBOXYPEPTIDASE/ENDOPEPTIDASE AMPH"/>
    <property type="match status" value="1"/>
</dbReference>
<feature type="domain" description="Beta-lactamase-related" evidence="2">
    <location>
        <begin position="33"/>
        <end position="363"/>
    </location>
</feature>
<keyword evidence="5" id="KW-1185">Reference proteome</keyword>
<gene>
    <name evidence="4" type="ORF">EG028_23860</name>
</gene>
<dbReference type="OrthoDB" id="1522765at2"/>
<dbReference type="Gene3D" id="2.40.128.600">
    <property type="match status" value="1"/>
</dbReference>
<evidence type="ECO:0000313" key="4">
    <source>
        <dbReference type="EMBL" id="RPD38745.1"/>
    </source>
</evidence>
<dbReference type="PANTHER" id="PTHR46825:SF15">
    <property type="entry name" value="BETA-LACTAMASE-RELATED DOMAIN-CONTAINING PROTEIN"/>
    <property type="match status" value="1"/>
</dbReference>
<dbReference type="InterPro" id="IPR021860">
    <property type="entry name" value="Peptidase_S12_Pab87-rel_C"/>
</dbReference>
<dbReference type="Gene3D" id="3.40.710.10">
    <property type="entry name" value="DD-peptidase/beta-lactamase superfamily"/>
    <property type="match status" value="1"/>
</dbReference>
<evidence type="ECO:0000259" key="3">
    <source>
        <dbReference type="Pfam" id="PF11954"/>
    </source>
</evidence>
<protein>
    <submittedName>
        <fullName evidence="4">Serine hydrolase</fullName>
    </submittedName>
</protein>
<keyword evidence="1" id="KW-0732">Signal</keyword>
<evidence type="ECO:0000259" key="2">
    <source>
        <dbReference type="Pfam" id="PF00144"/>
    </source>
</evidence>
<accession>A0A3N4M6J2</accession>
<proteinExistence type="predicted"/>
<organism evidence="4 5">
    <name type="scientific">Chitinophaga barathri</name>
    <dbReference type="NCBI Taxonomy" id="1647451"/>
    <lineage>
        <taxon>Bacteria</taxon>
        <taxon>Pseudomonadati</taxon>
        <taxon>Bacteroidota</taxon>
        <taxon>Chitinophagia</taxon>
        <taxon>Chitinophagales</taxon>
        <taxon>Chitinophagaceae</taxon>
        <taxon>Chitinophaga</taxon>
    </lineage>
</organism>
<dbReference type="Pfam" id="PF00144">
    <property type="entry name" value="Beta-lactamase"/>
    <property type="match status" value="1"/>
</dbReference>
<dbReference type="RefSeq" id="WP_120518708.1">
    <property type="nucleotide sequence ID" value="NZ_QXZY01000014.1"/>
</dbReference>
<evidence type="ECO:0000256" key="1">
    <source>
        <dbReference type="SAM" id="SignalP"/>
    </source>
</evidence>
<keyword evidence="4" id="KW-0378">Hydrolase</keyword>
<dbReference type="AlphaFoldDB" id="A0A3N4M6J2"/>